<feature type="region of interest" description="Disordered" evidence="1">
    <location>
        <begin position="1"/>
        <end position="74"/>
    </location>
</feature>
<feature type="compositionally biased region" description="Basic and acidic residues" evidence="1">
    <location>
        <begin position="875"/>
        <end position="888"/>
    </location>
</feature>
<comment type="caution">
    <text evidence="3">The sequence shown here is derived from an EMBL/GenBank/DDBJ whole genome shotgun (WGS) entry which is preliminary data.</text>
</comment>
<feature type="compositionally biased region" description="Low complexity" evidence="1">
    <location>
        <begin position="1078"/>
        <end position="1087"/>
    </location>
</feature>
<feature type="compositionally biased region" description="Polar residues" evidence="1">
    <location>
        <begin position="691"/>
        <end position="709"/>
    </location>
</feature>
<dbReference type="GO" id="GO:0016301">
    <property type="term" value="F:kinase activity"/>
    <property type="evidence" value="ECO:0007669"/>
    <property type="project" value="UniProtKB-KW"/>
</dbReference>
<reference evidence="4" key="1">
    <citation type="submission" date="2018-10" db="EMBL/GenBank/DDBJ databases">
        <title>FDA dAtabase for Regulatory Grade micrObial Sequences (FDA-ARGOS): Supporting development and validation of Infectious Disease Dx tests.</title>
        <authorList>
            <person name="Kerrigan L."/>
            <person name="Tallon L."/>
            <person name="Sadzewicz L."/>
            <person name="Sengamalay N."/>
            <person name="Ott S."/>
            <person name="Godinez A."/>
            <person name="Nagaraj S."/>
            <person name="Vavikolanu K."/>
            <person name="Nadendla S."/>
            <person name="George J."/>
            <person name="Sichtig H."/>
        </authorList>
    </citation>
    <scope>NUCLEOTIDE SEQUENCE [LARGE SCALE GENOMIC DNA]</scope>
    <source>
        <strain evidence="4">FDAARGOS_311</strain>
    </source>
</reference>
<feature type="compositionally biased region" description="Polar residues" evidence="1">
    <location>
        <begin position="303"/>
        <end position="315"/>
    </location>
</feature>
<gene>
    <name evidence="3" type="ORF">CAN33_0016580</name>
</gene>
<feature type="region of interest" description="Disordered" evidence="1">
    <location>
        <begin position="736"/>
        <end position="790"/>
    </location>
</feature>
<feature type="compositionally biased region" description="Polar residues" evidence="1">
    <location>
        <begin position="372"/>
        <end position="402"/>
    </location>
</feature>
<protein>
    <submittedName>
        <fullName evidence="3">Phosphoinositide 3-kinase family, accessory domain (PIK domain) protein</fullName>
    </submittedName>
</protein>
<name>A0A505I3X0_ASPNG</name>
<dbReference type="EMBL" id="NKJJ02000007">
    <property type="protein sequence ID" value="TPR07986.1"/>
    <property type="molecule type" value="Genomic_DNA"/>
</dbReference>
<dbReference type="InterPro" id="IPR019607">
    <property type="entry name" value="Putative_zinc-finger_domain"/>
</dbReference>
<dbReference type="VEuPathDB" id="FungiDB:M747DRAFT_302471"/>
<feature type="region of interest" description="Disordered" evidence="1">
    <location>
        <begin position="372"/>
        <end position="634"/>
    </location>
</feature>
<feature type="compositionally biased region" description="Basic and acidic residues" evidence="1">
    <location>
        <begin position="485"/>
        <end position="512"/>
    </location>
</feature>
<keyword evidence="3" id="KW-0808">Transferase</keyword>
<evidence type="ECO:0000259" key="2">
    <source>
        <dbReference type="Pfam" id="PF10650"/>
    </source>
</evidence>
<feature type="compositionally biased region" description="Polar residues" evidence="1">
    <location>
        <begin position="582"/>
        <end position="604"/>
    </location>
</feature>
<organism evidence="3 4">
    <name type="scientific">Aspergillus niger</name>
    <dbReference type="NCBI Taxonomy" id="5061"/>
    <lineage>
        <taxon>Eukaryota</taxon>
        <taxon>Fungi</taxon>
        <taxon>Dikarya</taxon>
        <taxon>Ascomycota</taxon>
        <taxon>Pezizomycotina</taxon>
        <taxon>Eurotiomycetes</taxon>
        <taxon>Eurotiomycetidae</taxon>
        <taxon>Eurotiales</taxon>
        <taxon>Aspergillaceae</taxon>
        <taxon>Aspergillus</taxon>
        <taxon>Aspergillus subgen. Circumdati</taxon>
    </lineage>
</organism>
<feature type="compositionally biased region" description="Basic and acidic residues" evidence="1">
    <location>
        <begin position="1026"/>
        <end position="1035"/>
    </location>
</feature>
<feature type="compositionally biased region" description="Pro residues" evidence="1">
    <location>
        <begin position="1088"/>
        <end position="1097"/>
    </location>
</feature>
<feature type="compositionally biased region" description="Acidic residues" evidence="1">
    <location>
        <begin position="975"/>
        <end position="989"/>
    </location>
</feature>
<feature type="compositionally biased region" description="Polar residues" evidence="1">
    <location>
        <begin position="187"/>
        <end position="197"/>
    </location>
</feature>
<dbReference type="VEuPathDB" id="FungiDB:An07g04770"/>
<dbReference type="VEuPathDB" id="FungiDB:ASPNIDRAFT2_128571"/>
<feature type="compositionally biased region" description="Basic and acidic residues" evidence="1">
    <location>
        <begin position="710"/>
        <end position="723"/>
    </location>
</feature>
<proteinExistence type="predicted"/>
<feature type="region of interest" description="Disordered" evidence="1">
    <location>
        <begin position="99"/>
        <end position="321"/>
    </location>
</feature>
<feature type="compositionally biased region" description="Pro residues" evidence="1">
    <location>
        <begin position="99"/>
        <end position="123"/>
    </location>
</feature>
<feature type="region of interest" description="Disordered" evidence="1">
    <location>
        <begin position="875"/>
        <end position="1124"/>
    </location>
</feature>
<feature type="compositionally biased region" description="Polar residues" evidence="1">
    <location>
        <begin position="1057"/>
        <end position="1066"/>
    </location>
</feature>
<evidence type="ECO:0000313" key="4">
    <source>
        <dbReference type="Proteomes" id="UP000197666"/>
    </source>
</evidence>
<dbReference type="VEuPathDB" id="FungiDB:ASPNIDRAFT2_1164344"/>
<sequence length="1289" mass="139574">MSNYPPTPSFVGPNYTPQWPPSDPSSSTAMPSLFPPNLGFGQNPSPIPQHAQDGTTRAFDYNPDSYNANTRLPGLGVPSAAGPLVPPPPVTFMPPFPSTQFPHPPFPPLQMPPLRYPSIPVPPVHGYEPVRHATSDYHMNNSIPTPPGPQPAAAAVNSESDPDREEGELTDREESSSTQPRPHKANLGQQSGHSFDTQMARAMDGNNDSMESDRTMKPNGTGTHGRHNSHLSAMATEGSAPGYPELERGGASPETRLSSRSSGSPYNPAPPSSTEPPVPDTAPGPELPAPSISQYEAAPDKGVSSTASTEPQSIPSGGRSLAQLRVQAQGALLSLAPHNIRYAEFVGEGINPVILRQLYEEVGIKIATPVQDVSTPSASSATSLESDRSSTSQSGEPEQGSHSIIKLVADQSSASQSKASDLPSDTTKPMERKEVIARMLAAKAAKGAGAPGLVQTPAAKESSASEDSALPDADKNAMIPSQDGQIKEKETRVKEKNKAQTELARQRIELLKKQGLMRNGQKSQSDSVPPEKPQQLINSGTELSSTSTPMPIQHPLPERPPDPEPNVSARIPGLFMTEQEPETVQTPSISAIQGATDAVSQTRLNQRKRPRASDFDEPVPIPKKTFNNGASHAYPETQRLIIDISDDDEFYGDDEHDNMDLDPPAGKDVHDVEGLLRTYTPSVDILPQRPATASSLGFSNSATPQSLRNNDQEHQEHLRKKDLEIKAMHKRIAELEERKKAKLAASRTQSPRPSDAPEPSPPANKISDDVSKASNLTAEAEPENKSPANLDLTQVESLKVKLLRKQEIEIGIPALDAEIHKSEAKLAEVHEEESRLVSEITKGREGRQQLLDELNNLKLELNGLTLDDVEAAIRRAQDKEDKEAKEPTPEVEAADQPKSPENEYATSEPTHAGLPIDKEMEDEEPLRQSVVSEEVPEPDSGNGSSIVPDPKVMDDVSESSGEVSSSDSTGSAMDESSDSSSDESADEEMLPAHTPAPETNTPGESGGPAEDGQPEPIEAAAGLQHDLPERPRTLDAEPQAELQPESTADEQVAENLGQASRESSVSDAYEPPEPEETASPADSSYSPPFSPASPDPVDPLEVSTADETRQADEPLTRKVQEWDTQQPSAYAQVGILDNPRVPEQSEPKFSPYVSPLKNFKAYRYHPNFTENVSGGYRSLTYSHNIDPMRYLCPFESSGGVCNDRSCEFQHFRDMTLSGSLTATDDKILVQMGSLREGKTPEEKDEYIAGLKQIINDMRRDKVKDFNTVATEIAAYRRRFLQDPSRILPL</sequence>
<dbReference type="Pfam" id="PF10650">
    <property type="entry name" value="zf-C3H1"/>
    <property type="match status" value="1"/>
</dbReference>
<keyword evidence="3" id="KW-0418">Kinase</keyword>
<feature type="compositionally biased region" description="Pro residues" evidence="1">
    <location>
        <begin position="267"/>
        <end position="288"/>
    </location>
</feature>
<feature type="compositionally biased region" description="Low complexity" evidence="1">
    <location>
        <begin position="409"/>
        <end position="421"/>
    </location>
</feature>
<feature type="compositionally biased region" description="Polar residues" evidence="1">
    <location>
        <begin position="255"/>
        <end position="264"/>
    </location>
</feature>
<feature type="domain" description="Putative zinc-finger" evidence="2">
    <location>
        <begin position="1191"/>
        <end position="1212"/>
    </location>
</feature>
<feature type="compositionally biased region" description="Basic and acidic residues" evidence="1">
    <location>
        <begin position="1106"/>
        <end position="1121"/>
    </location>
</feature>
<feature type="compositionally biased region" description="Low complexity" evidence="1">
    <location>
        <begin position="958"/>
        <end position="974"/>
    </location>
</feature>
<feature type="region of interest" description="Disordered" evidence="1">
    <location>
        <begin position="648"/>
        <end position="723"/>
    </location>
</feature>
<dbReference type="VEuPathDB" id="FungiDB:ATCC64974_46530"/>
<dbReference type="Proteomes" id="UP000197666">
    <property type="component" value="Unassembled WGS sequence"/>
</dbReference>
<evidence type="ECO:0000313" key="3">
    <source>
        <dbReference type="EMBL" id="TPR07986.1"/>
    </source>
</evidence>
<feature type="compositionally biased region" description="Basic and acidic residues" evidence="1">
    <location>
        <begin position="665"/>
        <end position="674"/>
    </location>
</feature>
<feature type="compositionally biased region" description="Acidic residues" evidence="1">
    <location>
        <begin position="648"/>
        <end position="657"/>
    </location>
</feature>
<accession>A0A505I3X0</accession>
<feature type="compositionally biased region" description="Low complexity" evidence="1">
    <location>
        <begin position="458"/>
        <end position="468"/>
    </location>
</feature>
<evidence type="ECO:0000256" key="1">
    <source>
        <dbReference type="SAM" id="MobiDB-lite"/>
    </source>
</evidence>
<feature type="compositionally biased region" description="Polar residues" evidence="1">
    <location>
        <begin position="535"/>
        <end position="550"/>
    </location>
</feature>